<dbReference type="EMBL" id="FTRV01000002">
    <property type="protein sequence ID" value="SPM26528.1"/>
    <property type="molecule type" value="Genomic_DNA"/>
</dbReference>
<evidence type="ECO:0000259" key="2">
    <source>
        <dbReference type="Pfam" id="PF00934"/>
    </source>
</evidence>
<dbReference type="AlphaFoldDB" id="A0A2U3N4U2"/>
<reference evidence="3 4" key="1">
    <citation type="submission" date="2017-01" db="EMBL/GenBank/DDBJ databases">
        <authorList>
            <consortium name="Urmite Genomes"/>
        </authorList>
    </citation>
    <scope>NUCLEOTIDE SEQUENCE [LARGE SCALE GENOMIC DNA]</scope>
    <source>
        <strain evidence="3 4">AB308</strain>
    </source>
</reference>
<dbReference type="SUPFAM" id="SSF140459">
    <property type="entry name" value="PE/PPE dimer-like"/>
    <property type="match status" value="1"/>
</dbReference>
<name>A0A2U3N4U2_9MYCO</name>
<dbReference type="Pfam" id="PF00934">
    <property type="entry name" value="PE"/>
    <property type="match status" value="1"/>
</dbReference>
<evidence type="ECO:0000313" key="3">
    <source>
        <dbReference type="EMBL" id="SPM26528.1"/>
    </source>
</evidence>
<dbReference type="Proteomes" id="UP000241595">
    <property type="component" value="Unassembled WGS sequence"/>
</dbReference>
<dbReference type="Pfam" id="PF21526">
    <property type="entry name" value="PGRS"/>
    <property type="match status" value="1"/>
</dbReference>
<accession>A0A2U3N4U2</accession>
<dbReference type="InterPro" id="IPR048996">
    <property type="entry name" value="PGRS_rpt"/>
</dbReference>
<dbReference type="Gene3D" id="1.10.287.850">
    <property type="entry name" value="HP0062-like domain"/>
    <property type="match status" value="1"/>
</dbReference>
<proteinExistence type="predicted"/>
<organism evidence="3 4">
    <name type="scientific">Mycobacterium terramassiliense</name>
    <dbReference type="NCBI Taxonomy" id="1841859"/>
    <lineage>
        <taxon>Bacteria</taxon>
        <taxon>Bacillati</taxon>
        <taxon>Actinomycetota</taxon>
        <taxon>Actinomycetes</taxon>
        <taxon>Mycobacteriales</taxon>
        <taxon>Mycobacteriaceae</taxon>
        <taxon>Mycobacterium</taxon>
    </lineage>
</organism>
<feature type="non-terminal residue" evidence="3">
    <location>
        <position position="227"/>
    </location>
</feature>
<dbReference type="OrthoDB" id="4753173at2"/>
<dbReference type="InterPro" id="IPR038332">
    <property type="entry name" value="PPE_sf"/>
</dbReference>
<feature type="signal peptide" evidence="1">
    <location>
        <begin position="1"/>
        <end position="27"/>
    </location>
</feature>
<keyword evidence="1" id="KW-0732">Signal</keyword>
<gene>
    <name evidence="3" type="ORF">MTAB308_3</name>
</gene>
<sequence>MSYVVVAPNALTAAAANVAAINSSLNAANAAAALPITWVPGSAGDQVSKAIATLFSEVGQEFQTLLEEAQAVANQIVQALNQAGEAFREAEVLSTQVLTPSLWPAAVADASGPSPPPRTDPLGTVMYELNQTSQRFVGEPLFFNGANGTQASPNGQNGGLLIGNGGNGWDSTVAGVNGGNGGTAGILGNGGNGGSGGPGTTLVAPGTGGNGGAAVWVGNGGAGGAGW</sequence>
<keyword evidence="4" id="KW-1185">Reference proteome</keyword>
<protein>
    <submittedName>
        <fullName evidence="3">PE-PGRS family protein</fullName>
    </submittedName>
</protein>
<evidence type="ECO:0000256" key="1">
    <source>
        <dbReference type="SAM" id="SignalP"/>
    </source>
</evidence>
<dbReference type="InterPro" id="IPR000084">
    <property type="entry name" value="PE-PGRS_N"/>
</dbReference>
<feature type="domain" description="PE" evidence="2">
    <location>
        <begin position="4"/>
        <end position="92"/>
    </location>
</feature>
<feature type="chain" id="PRO_5039691330" evidence="1">
    <location>
        <begin position="28"/>
        <end position="227"/>
    </location>
</feature>
<evidence type="ECO:0000313" key="4">
    <source>
        <dbReference type="Proteomes" id="UP000241595"/>
    </source>
</evidence>